<organism evidence="1 2">
    <name type="scientific">Persicobacter psychrovividus</name>
    <dbReference type="NCBI Taxonomy" id="387638"/>
    <lineage>
        <taxon>Bacteria</taxon>
        <taxon>Pseudomonadati</taxon>
        <taxon>Bacteroidota</taxon>
        <taxon>Cytophagia</taxon>
        <taxon>Cytophagales</taxon>
        <taxon>Persicobacteraceae</taxon>
        <taxon>Persicobacter</taxon>
    </lineage>
</organism>
<keyword evidence="2" id="KW-1185">Reference proteome</keyword>
<accession>A0ABM7VF43</accession>
<sequence>MKNFIKNFFKSFQPEYSVVVKMYHVIPAQPVKVMGSKEKFGKGEVEAATAYFQKVLKTTAEKKFMPVEVQLLKGKKVIRAKAFGPVNEIKSMKLAA</sequence>
<dbReference type="Proteomes" id="UP001354989">
    <property type="component" value="Chromosome"/>
</dbReference>
<evidence type="ECO:0000313" key="2">
    <source>
        <dbReference type="Proteomes" id="UP001354989"/>
    </source>
</evidence>
<dbReference type="EMBL" id="AP025292">
    <property type="protein sequence ID" value="BDC99552.1"/>
    <property type="molecule type" value="Genomic_DNA"/>
</dbReference>
<dbReference type="RefSeq" id="WP_332918940.1">
    <property type="nucleotide sequence ID" value="NZ_AP025292.1"/>
</dbReference>
<reference evidence="1 2" key="1">
    <citation type="submission" date="2021-12" db="EMBL/GenBank/DDBJ databases">
        <title>Genome sequencing of bacteria with rrn-lacking chromosome and rrn-plasmid.</title>
        <authorList>
            <person name="Anda M."/>
            <person name="Iwasaki W."/>
        </authorList>
    </citation>
    <scope>NUCLEOTIDE SEQUENCE [LARGE SCALE GENOMIC DNA]</scope>
    <source>
        <strain evidence="1 2">NBRC 101262</strain>
    </source>
</reference>
<proteinExistence type="predicted"/>
<protein>
    <submittedName>
        <fullName evidence="1">Uncharacterized protein</fullName>
    </submittedName>
</protein>
<evidence type="ECO:0000313" key="1">
    <source>
        <dbReference type="EMBL" id="BDC99552.1"/>
    </source>
</evidence>
<gene>
    <name evidence="1" type="ORF">PEPS_18330</name>
</gene>
<name>A0ABM7VF43_9BACT</name>